<keyword evidence="7" id="KW-0148">Chlorophyll</keyword>
<proteinExistence type="inferred from homology"/>
<organism evidence="9 10">
    <name type="scientific">Triparma retinervis</name>
    <dbReference type="NCBI Taxonomy" id="2557542"/>
    <lineage>
        <taxon>Eukaryota</taxon>
        <taxon>Sar</taxon>
        <taxon>Stramenopiles</taxon>
        <taxon>Ochrophyta</taxon>
        <taxon>Bolidophyceae</taxon>
        <taxon>Parmales</taxon>
        <taxon>Triparmaceae</taxon>
        <taxon>Triparma</taxon>
    </lineage>
</organism>
<feature type="binding site" description="axial binding residue" evidence="7">
    <location>
        <position position="126"/>
    </location>
    <ligand>
        <name>chlorophyll b</name>
        <dbReference type="ChEBI" id="CHEBI:61721"/>
        <label>1</label>
    </ligand>
    <ligandPart>
        <name>Mg</name>
        <dbReference type="ChEBI" id="CHEBI:25107"/>
    </ligandPart>
</feature>
<evidence type="ECO:0000256" key="5">
    <source>
        <dbReference type="ARBA" id="ARBA00022531"/>
    </source>
</evidence>
<evidence type="ECO:0000256" key="7">
    <source>
        <dbReference type="PIRSR" id="PIRSR601344-1"/>
    </source>
</evidence>
<feature type="binding site" evidence="7">
    <location>
        <position position="73"/>
    </location>
    <ligand>
        <name>chlorophyll a</name>
        <dbReference type="ChEBI" id="CHEBI:58416"/>
        <label>1</label>
    </ligand>
</feature>
<comment type="subcellular location">
    <subcellularLocation>
        <location evidence="2">Plastid</location>
        <location evidence="2">Chloroplast</location>
    </subcellularLocation>
</comment>
<comment type="caution">
    <text evidence="9">The sequence shown here is derived from an EMBL/GenBank/DDBJ whole genome shotgun (WGS) entry which is preliminary data.</text>
</comment>
<dbReference type="GO" id="GO:0016020">
    <property type="term" value="C:membrane"/>
    <property type="evidence" value="ECO:0007669"/>
    <property type="project" value="InterPro"/>
</dbReference>
<feature type="binding site" evidence="7">
    <location>
        <position position="173"/>
    </location>
    <ligand>
        <name>chlorophyll a</name>
        <dbReference type="ChEBI" id="CHEBI:58416"/>
        <label>1</label>
    </ligand>
</feature>
<keyword evidence="5" id="KW-0602">Photosynthesis</keyword>
<evidence type="ECO:0000256" key="4">
    <source>
        <dbReference type="ARBA" id="ARBA00022528"/>
    </source>
</evidence>
<dbReference type="GO" id="GO:0016168">
    <property type="term" value="F:chlorophyll binding"/>
    <property type="evidence" value="ECO:0007669"/>
    <property type="project" value="UniProtKB-KW"/>
</dbReference>
<keyword evidence="10" id="KW-1185">Reference proteome</keyword>
<comment type="similarity">
    <text evidence="3">Belongs to the fucoxanthin chlorophyll protein family.</text>
</comment>
<evidence type="ECO:0000256" key="1">
    <source>
        <dbReference type="ARBA" id="ARBA00004022"/>
    </source>
</evidence>
<feature type="chain" id="PRO_5040901960" description="Chlorophyll a-b binding protein, chloroplastic" evidence="8">
    <location>
        <begin position="17"/>
        <end position="206"/>
    </location>
</feature>
<dbReference type="Pfam" id="PF00504">
    <property type="entry name" value="Chloroa_b-bind"/>
    <property type="match status" value="1"/>
</dbReference>
<gene>
    <name evidence="9" type="ORF">TrRE_jg6304</name>
</gene>
<evidence type="ECO:0000256" key="3">
    <source>
        <dbReference type="ARBA" id="ARBA00005933"/>
    </source>
</evidence>
<evidence type="ECO:0008006" key="11">
    <source>
        <dbReference type="Google" id="ProtNLM"/>
    </source>
</evidence>
<keyword evidence="4" id="KW-0150">Chloroplast</keyword>
<sequence>MLKLAALLSLLSTVSAFAPVALVAKPSSSALRMDPKDQLGVLPPLGYWDPLGLIKNGPYGTPEDNFAHYRAVEVKHGRIAMAGFLGLITAENYRFDALLSPSQDLHFKDLSNGMAGLKQVPLEGLVQMACLVGVHEVIVKQREGKQPGDFGLGYFGTSLEEGSAYQKRTLNVEIQNGRLAMLGLLGAMAGEQINGSILADVKGLLH</sequence>
<dbReference type="SUPFAM" id="SSF103511">
    <property type="entry name" value="Chlorophyll a-b binding protein"/>
    <property type="match status" value="1"/>
</dbReference>
<dbReference type="InterPro" id="IPR022796">
    <property type="entry name" value="Chloroa_b-bind"/>
</dbReference>
<keyword evidence="6" id="KW-0934">Plastid</keyword>
<dbReference type="GO" id="GO:0009507">
    <property type="term" value="C:chloroplast"/>
    <property type="evidence" value="ECO:0007669"/>
    <property type="project" value="UniProtKB-SubCell"/>
</dbReference>
<protein>
    <recommendedName>
        <fullName evidence="11">Chlorophyll a-b binding protein, chloroplastic</fullName>
    </recommendedName>
</protein>
<feature type="binding site" evidence="7">
    <location>
        <position position="178"/>
    </location>
    <ligand>
        <name>chlorophyll a</name>
        <dbReference type="ChEBI" id="CHEBI:58416"/>
        <label>1</label>
    </ligand>
</feature>
<feature type="binding site" description="axial binding residue" evidence="7">
    <location>
        <position position="176"/>
    </location>
    <ligand>
        <name>chlorophyll b</name>
        <dbReference type="ChEBI" id="CHEBI:61721"/>
        <label>3</label>
    </ligand>
    <ligandPart>
        <name>Mg</name>
        <dbReference type="ChEBI" id="CHEBI:25107"/>
    </ligandPart>
</feature>
<dbReference type="OrthoDB" id="423598at2759"/>
<evidence type="ECO:0000313" key="9">
    <source>
        <dbReference type="EMBL" id="GMH51540.1"/>
    </source>
</evidence>
<dbReference type="Gene3D" id="1.10.3460.10">
    <property type="entry name" value="Chlorophyll a/b binding protein domain"/>
    <property type="match status" value="1"/>
</dbReference>
<keyword evidence="8" id="KW-0732">Signal</keyword>
<dbReference type="EMBL" id="BRXZ01001984">
    <property type="protein sequence ID" value="GMH51540.1"/>
    <property type="molecule type" value="Genomic_DNA"/>
</dbReference>
<feature type="binding site" evidence="7">
    <location>
        <position position="48"/>
    </location>
    <ligand>
        <name>chlorophyll a</name>
        <dbReference type="ChEBI" id="CHEBI:58416"/>
        <label>1</label>
    </ligand>
</feature>
<name>A0A9W6ZJQ2_9STRA</name>
<feature type="binding site" evidence="7">
    <location>
        <position position="76"/>
    </location>
    <ligand>
        <name>chlorophyll a</name>
        <dbReference type="ChEBI" id="CHEBI:58416"/>
        <label>1</label>
    </ligand>
</feature>
<feature type="signal peptide" evidence="8">
    <location>
        <begin position="1"/>
        <end position="16"/>
    </location>
</feature>
<feature type="binding site" description="axial binding residue" evidence="7">
    <location>
        <position position="78"/>
    </location>
    <ligand>
        <name>chlorophyll b</name>
        <dbReference type="ChEBI" id="CHEBI:61721"/>
        <label>1</label>
    </ligand>
    <ligandPart>
        <name>Mg</name>
        <dbReference type="ChEBI" id="CHEBI:25107"/>
    </ligandPart>
</feature>
<dbReference type="GO" id="GO:0009765">
    <property type="term" value="P:photosynthesis, light harvesting"/>
    <property type="evidence" value="ECO:0007669"/>
    <property type="project" value="InterPro"/>
</dbReference>
<evidence type="ECO:0000256" key="6">
    <source>
        <dbReference type="ARBA" id="ARBA00022640"/>
    </source>
</evidence>
<reference evidence="9" key="1">
    <citation type="submission" date="2022-07" db="EMBL/GenBank/DDBJ databases">
        <title>Genome analysis of Parmales, a sister group of diatoms, reveals the evolutionary specialization of diatoms from phago-mixotrophs to photoautotrophs.</title>
        <authorList>
            <person name="Ban H."/>
            <person name="Sato S."/>
            <person name="Yoshikawa S."/>
            <person name="Kazumasa Y."/>
            <person name="Nakamura Y."/>
            <person name="Ichinomiya M."/>
            <person name="Saitoh K."/>
            <person name="Sato N."/>
            <person name="Blanc-Mathieu R."/>
            <person name="Endo H."/>
            <person name="Kuwata A."/>
            <person name="Ogata H."/>
        </authorList>
    </citation>
    <scope>NUCLEOTIDE SEQUENCE</scope>
</reference>
<dbReference type="PANTHER" id="PTHR21649">
    <property type="entry name" value="CHLOROPHYLL A/B BINDING PROTEIN"/>
    <property type="match status" value="1"/>
</dbReference>
<keyword evidence="7" id="KW-0157">Chromophore</keyword>
<dbReference type="InterPro" id="IPR001344">
    <property type="entry name" value="Chloro_AB-bd_pln"/>
</dbReference>
<accession>A0A9W6ZJQ2</accession>
<dbReference type="AlphaFoldDB" id="A0A9W6ZJQ2"/>
<evidence type="ECO:0000256" key="2">
    <source>
        <dbReference type="ARBA" id="ARBA00004229"/>
    </source>
</evidence>
<evidence type="ECO:0000256" key="8">
    <source>
        <dbReference type="SAM" id="SignalP"/>
    </source>
</evidence>
<dbReference type="Proteomes" id="UP001165082">
    <property type="component" value="Unassembled WGS sequence"/>
</dbReference>
<evidence type="ECO:0000313" key="10">
    <source>
        <dbReference type="Proteomes" id="UP001165082"/>
    </source>
</evidence>
<comment type="function">
    <text evidence="1">The light-harvesting complex (LHC) functions as a light receptor, it captures and delivers excitation energy to photosystems with which it is closely associated. Energy is transferred from the carotenoid and chlorophyll C (or B) to chlorophyll A and the photosynthetic reaction centers where it is used to synthesize ATP and reducing power.</text>
</comment>